<gene>
    <name evidence="6" type="ORF">OSB04_018708</name>
</gene>
<feature type="compositionally biased region" description="Low complexity" evidence="4">
    <location>
        <begin position="10"/>
        <end position="31"/>
    </location>
</feature>
<dbReference type="InterPro" id="IPR042197">
    <property type="entry name" value="Apaf_helical"/>
</dbReference>
<dbReference type="PANTHER" id="PTHR11017">
    <property type="entry name" value="LEUCINE-RICH REPEAT-CONTAINING PROTEIN"/>
    <property type="match status" value="1"/>
</dbReference>
<dbReference type="GO" id="GO:0006952">
    <property type="term" value="P:defense response"/>
    <property type="evidence" value="ECO:0007669"/>
    <property type="project" value="InterPro"/>
</dbReference>
<sequence length="1042" mass="118501">MVPPRKQINPSIPSSSSSSDSTPPSSSSCQSCKHDVFLSFRGTDTRNTFVDHLYSALDQRGIYTYKDDKTLHRGETIGPSLFKAIEESHVAVIVFSENYADSSWCLQELAHIMKCKDERGLIVMPIFYHIDPSELRKQKGKYGEALAKHKSSHSKNVDFWRKALVDAGNLSGDVANGPETIFIKQIVDTISNRICAPITSDDEDLIGIEARLQDLKLKMEKESDHGVVMVGIWGVGGGGKTTLASALYHEISSKFDGCCFVENIREESSKRGLPKLQEQILSHVLKQKEMEVNRVDEGRRLIKSRFFRKKVLIVLDDINHLDQLKALAGSHDWFGEGSRIIITTRDKHSLNVEEVNVIYDISLLNEDEAMKLFHKHALGDCIPVEDYEMLSKEVVSYARGLPLALKVVGSFLCDKDMAEWKSALVRLKDIPESDIVEKLKISYDGLKPKEKELFLDIACFFRGKKKDYAMVILDACGFHSTIGIKVLVQKALITVSKKGRFDMHDLIQEMGHYIVRGENPENPELHSRVWQTKDVLKICAMDAITENDRIGALRVWLPLRMTPPSLPQVVEIHSSIGYHEGLVFLDMGICSSLEIFPPIIRMKKLETLILYNCSKLFKLPEIQNNMDNLVELDLHGSGVEVVPSSIGQYCTNLVSLDLTRCRHLESIEGNFHRLKCLKGLYLHGCRRLKNIPVEGLFDVRCCLQVLTSFSNLHRGMVSLKLFGFSSSLRRLNLNGCHLVDRDMSSVFCELSNLEVLDLSSNGFSRLHSSLSQLPRLKFLNLSYCKKLVELPDLPSSIAVLIANRCDSLKVVGELPANLKWLWKVSLPMKSILGDIKRLVLSMLQGDAIQDYFTSLDFLDKCISMRGCEKETFMLQLPWNWHNDFGGFLIYIDGAGYDLYTWMVHGQEHLIRIDHIKGMDYENNAVEAFDGTVEIDEVEDDESEMASAMCYISFSSLRHTSWWNSRHTALLFSIKGICLKVELVPRRNQDDSSIERAKDTTYRSEFWDEESPRRKTFEIIRDSRSSIDISWFHRQTADMFRQI</sequence>
<dbReference type="Pfam" id="PF00931">
    <property type="entry name" value="NB-ARC"/>
    <property type="match status" value="1"/>
</dbReference>
<evidence type="ECO:0000313" key="6">
    <source>
        <dbReference type="EMBL" id="KAJ9554663.1"/>
    </source>
</evidence>
<dbReference type="FunFam" id="3.40.50.10140:FF:000007">
    <property type="entry name" value="Disease resistance protein (TIR-NBS-LRR class)"/>
    <property type="match status" value="1"/>
</dbReference>
<keyword evidence="1" id="KW-0433">Leucine-rich repeat</keyword>
<dbReference type="InterPro" id="IPR003591">
    <property type="entry name" value="Leu-rich_rpt_typical-subtyp"/>
</dbReference>
<evidence type="ECO:0000256" key="4">
    <source>
        <dbReference type="SAM" id="MobiDB-lite"/>
    </source>
</evidence>
<evidence type="ECO:0000259" key="5">
    <source>
        <dbReference type="PROSITE" id="PS50104"/>
    </source>
</evidence>
<dbReference type="PROSITE" id="PS50104">
    <property type="entry name" value="TIR"/>
    <property type="match status" value="1"/>
</dbReference>
<dbReference type="InterPro" id="IPR027417">
    <property type="entry name" value="P-loop_NTPase"/>
</dbReference>
<dbReference type="InterPro" id="IPR002182">
    <property type="entry name" value="NB-ARC"/>
</dbReference>
<dbReference type="InterPro" id="IPR044974">
    <property type="entry name" value="Disease_R_plants"/>
</dbReference>
<dbReference type="SMART" id="SM00369">
    <property type="entry name" value="LRR_TYP"/>
    <property type="match status" value="2"/>
</dbReference>
<evidence type="ECO:0000256" key="3">
    <source>
        <dbReference type="ARBA" id="ARBA00023027"/>
    </source>
</evidence>
<feature type="region of interest" description="Disordered" evidence="4">
    <location>
        <begin position="1"/>
        <end position="31"/>
    </location>
</feature>
<dbReference type="InterPro" id="IPR058192">
    <property type="entry name" value="WHD_ROQ1-like"/>
</dbReference>
<dbReference type="AlphaFoldDB" id="A0AA38TQ85"/>
<dbReference type="SUPFAM" id="SSF52540">
    <property type="entry name" value="P-loop containing nucleoside triphosphate hydrolases"/>
    <property type="match status" value="1"/>
</dbReference>
<name>A0AA38TQ85_9ASTR</name>
<dbReference type="Pfam" id="PF01582">
    <property type="entry name" value="TIR"/>
    <property type="match status" value="1"/>
</dbReference>
<dbReference type="GO" id="GO:0043531">
    <property type="term" value="F:ADP binding"/>
    <property type="evidence" value="ECO:0007669"/>
    <property type="project" value="InterPro"/>
</dbReference>
<dbReference type="Pfam" id="PF13855">
    <property type="entry name" value="LRR_8"/>
    <property type="match status" value="1"/>
</dbReference>
<keyword evidence="7" id="KW-1185">Reference proteome</keyword>
<comment type="caution">
    <text evidence="6">The sequence shown here is derived from an EMBL/GenBank/DDBJ whole genome shotgun (WGS) entry which is preliminary data.</text>
</comment>
<dbReference type="Gene3D" id="3.80.10.10">
    <property type="entry name" value="Ribonuclease Inhibitor"/>
    <property type="match status" value="1"/>
</dbReference>
<dbReference type="EMBL" id="JARYMX010000004">
    <property type="protein sequence ID" value="KAJ9554663.1"/>
    <property type="molecule type" value="Genomic_DNA"/>
</dbReference>
<proteinExistence type="predicted"/>
<evidence type="ECO:0000313" key="7">
    <source>
        <dbReference type="Proteomes" id="UP001172457"/>
    </source>
</evidence>
<dbReference type="SUPFAM" id="SSF52200">
    <property type="entry name" value="Toll/Interleukin receptor TIR domain"/>
    <property type="match status" value="1"/>
</dbReference>
<dbReference type="PANTHER" id="PTHR11017:SF271">
    <property type="entry name" value="DISEASE RESISTANCE PROTEIN (TIR-NBS-LRR CLASS) FAMILY"/>
    <property type="match status" value="1"/>
</dbReference>
<dbReference type="InterPro" id="IPR032675">
    <property type="entry name" value="LRR_dom_sf"/>
</dbReference>
<dbReference type="Pfam" id="PF23282">
    <property type="entry name" value="WHD_ROQ1"/>
    <property type="match status" value="1"/>
</dbReference>
<dbReference type="Gene3D" id="3.40.50.300">
    <property type="entry name" value="P-loop containing nucleotide triphosphate hydrolases"/>
    <property type="match status" value="1"/>
</dbReference>
<dbReference type="Gene3D" id="1.10.8.430">
    <property type="entry name" value="Helical domain of apoptotic protease-activating factors"/>
    <property type="match status" value="1"/>
</dbReference>
<dbReference type="SUPFAM" id="SSF52058">
    <property type="entry name" value="L domain-like"/>
    <property type="match status" value="1"/>
</dbReference>
<protein>
    <recommendedName>
        <fullName evidence="5">TIR domain-containing protein</fullName>
    </recommendedName>
</protein>
<dbReference type="PRINTS" id="PR00364">
    <property type="entry name" value="DISEASERSIST"/>
</dbReference>
<evidence type="ECO:0000256" key="1">
    <source>
        <dbReference type="ARBA" id="ARBA00022614"/>
    </source>
</evidence>
<reference evidence="6" key="1">
    <citation type="submission" date="2023-03" db="EMBL/GenBank/DDBJ databases">
        <title>Chromosome-scale reference genome and RAD-based genetic map of yellow starthistle (Centaurea solstitialis) reveal putative structural variation and QTLs associated with invader traits.</title>
        <authorList>
            <person name="Reatini B."/>
            <person name="Cang F.A."/>
            <person name="Jiang Q."/>
            <person name="Mckibben M.T.W."/>
            <person name="Barker M.S."/>
            <person name="Rieseberg L.H."/>
            <person name="Dlugosch K.M."/>
        </authorList>
    </citation>
    <scope>NUCLEOTIDE SEQUENCE</scope>
    <source>
        <strain evidence="6">CAN-66</strain>
        <tissue evidence="6">Leaf</tissue>
    </source>
</reference>
<dbReference type="GO" id="GO:0051707">
    <property type="term" value="P:response to other organism"/>
    <property type="evidence" value="ECO:0007669"/>
    <property type="project" value="UniProtKB-ARBA"/>
</dbReference>
<dbReference type="InterPro" id="IPR000157">
    <property type="entry name" value="TIR_dom"/>
</dbReference>
<dbReference type="Gene3D" id="3.40.50.10140">
    <property type="entry name" value="Toll/interleukin-1 receptor homology (TIR) domain"/>
    <property type="match status" value="1"/>
</dbReference>
<dbReference type="Proteomes" id="UP001172457">
    <property type="component" value="Chromosome 4"/>
</dbReference>
<dbReference type="GO" id="GO:0007165">
    <property type="term" value="P:signal transduction"/>
    <property type="evidence" value="ECO:0007669"/>
    <property type="project" value="InterPro"/>
</dbReference>
<dbReference type="PROSITE" id="PS51450">
    <property type="entry name" value="LRR"/>
    <property type="match status" value="1"/>
</dbReference>
<keyword evidence="2" id="KW-0677">Repeat</keyword>
<dbReference type="InterPro" id="IPR001611">
    <property type="entry name" value="Leu-rich_rpt"/>
</dbReference>
<feature type="domain" description="TIR" evidence="5">
    <location>
        <begin position="32"/>
        <end position="194"/>
    </location>
</feature>
<organism evidence="6 7">
    <name type="scientific">Centaurea solstitialis</name>
    <name type="common">yellow star-thistle</name>
    <dbReference type="NCBI Taxonomy" id="347529"/>
    <lineage>
        <taxon>Eukaryota</taxon>
        <taxon>Viridiplantae</taxon>
        <taxon>Streptophyta</taxon>
        <taxon>Embryophyta</taxon>
        <taxon>Tracheophyta</taxon>
        <taxon>Spermatophyta</taxon>
        <taxon>Magnoliopsida</taxon>
        <taxon>eudicotyledons</taxon>
        <taxon>Gunneridae</taxon>
        <taxon>Pentapetalae</taxon>
        <taxon>asterids</taxon>
        <taxon>campanulids</taxon>
        <taxon>Asterales</taxon>
        <taxon>Asteraceae</taxon>
        <taxon>Carduoideae</taxon>
        <taxon>Cardueae</taxon>
        <taxon>Centaureinae</taxon>
        <taxon>Centaurea</taxon>
    </lineage>
</organism>
<evidence type="ECO:0000256" key="2">
    <source>
        <dbReference type="ARBA" id="ARBA00022737"/>
    </source>
</evidence>
<keyword evidence="3" id="KW-0520">NAD</keyword>
<accession>A0AA38TQ85</accession>
<dbReference type="InterPro" id="IPR035897">
    <property type="entry name" value="Toll_tir_struct_dom_sf"/>
</dbReference>
<dbReference type="SMART" id="SM00255">
    <property type="entry name" value="TIR"/>
    <property type="match status" value="1"/>
</dbReference>